<organism evidence="2 3">
    <name type="scientific">Novymonas esmeraldas</name>
    <dbReference type="NCBI Taxonomy" id="1808958"/>
    <lineage>
        <taxon>Eukaryota</taxon>
        <taxon>Discoba</taxon>
        <taxon>Euglenozoa</taxon>
        <taxon>Kinetoplastea</taxon>
        <taxon>Metakinetoplastina</taxon>
        <taxon>Trypanosomatida</taxon>
        <taxon>Trypanosomatidae</taxon>
        <taxon>Novymonas</taxon>
    </lineage>
</organism>
<keyword evidence="3" id="KW-1185">Reference proteome</keyword>
<reference evidence="2 3" key="1">
    <citation type="journal article" date="2021" name="MBio">
        <title>A New Model Trypanosomatid, Novymonas esmeraldas: Genomic Perception of Its 'Candidatus Pandoraea novymonadis' Endosymbiont.</title>
        <authorList>
            <person name="Zakharova A."/>
            <person name="Saura A."/>
            <person name="Butenko A."/>
            <person name="Podesvova L."/>
            <person name="Warmusova S."/>
            <person name="Kostygov A.Y."/>
            <person name="Nenarokova A."/>
            <person name="Lukes J."/>
            <person name="Opperdoes F.R."/>
            <person name="Yurchenko V."/>
        </authorList>
    </citation>
    <scope>NUCLEOTIDE SEQUENCE [LARGE SCALE GENOMIC DNA]</scope>
    <source>
        <strain evidence="2 3">E262AT.01</strain>
    </source>
</reference>
<feature type="compositionally biased region" description="Low complexity" evidence="1">
    <location>
        <begin position="134"/>
        <end position="155"/>
    </location>
</feature>
<evidence type="ECO:0000313" key="2">
    <source>
        <dbReference type="EMBL" id="KAK7195335.1"/>
    </source>
</evidence>
<comment type="caution">
    <text evidence="2">The sequence shown here is derived from an EMBL/GenBank/DDBJ whole genome shotgun (WGS) entry which is preliminary data.</text>
</comment>
<protein>
    <submittedName>
        <fullName evidence="2">Uncharacterized protein</fullName>
    </submittedName>
</protein>
<dbReference type="EMBL" id="JAECZO010000052">
    <property type="protein sequence ID" value="KAK7195335.1"/>
    <property type="molecule type" value="Genomic_DNA"/>
</dbReference>
<name>A0AAW0EQY2_9TRYP</name>
<feature type="compositionally biased region" description="Pro residues" evidence="1">
    <location>
        <begin position="30"/>
        <end position="47"/>
    </location>
</feature>
<feature type="region of interest" description="Disordered" evidence="1">
    <location>
        <begin position="1"/>
        <end position="195"/>
    </location>
</feature>
<feature type="compositionally biased region" description="Basic and acidic residues" evidence="1">
    <location>
        <begin position="102"/>
        <end position="115"/>
    </location>
</feature>
<dbReference type="Proteomes" id="UP001430356">
    <property type="component" value="Unassembled WGS sequence"/>
</dbReference>
<feature type="compositionally biased region" description="Pro residues" evidence="1">
    <location>
        <begin position="156"/>
        <end position="180"/>
    </location>
</feature>
<feature type="compositionally biased region" description="Basic and acidic residues" evidence="1">
    <location>
        <begin position="1"/>
        <end position="16"/>
    </location>
</feature>
<feature type="region of interest" description="Disordered" evidence="1">
    <location>
        <begin position="652"/>
        <end position="784"/>
    </location>
</feature>
<accession>A0AAW0EQY2</accession>
<feature type="compositionally biased region" description="Low complexity" evidence="1">
    <location>
        <begin position="653"/>
        <end position="669"/>
    </location>
</feature>
<feature type="compositionally biased region" description="Low complexity" evidence="1">
    <location>
        <begin position="744"/>
        <end position="763"/>
    </location>
</feature>
<evidence type="ECO:0000256" key="1">
    <source>
        <dbReference type="SAM" id="MobiDB-lite"/>
    </source>
</evidence>
<sequence>MFHRMNELWKTTKERIAQPVPLASSSAASRPPPPPRHSLPPRPPASPPKSRHPHYSTSTGGSPNARRRVSTDSDATRPSGANGVPHTPSGEFSPFSVLNRPVQEEARVPPHHDTRLPPIHGVSQPAAASTRTGAPVPSSATATSKPTTSPLTPLRKLPPPAPAPPPPPPTSTAPAAPPRVFPAQSSASPKRISNEIQCGDYTVLNRLTHECGELGIDTAPDAPPHSPDYTAGISAAEMTVTPLLPRPPLQQSRQYSMLDGPTNTMRRLSDRASAGAGATSLERRTIGKSAESDVVQGYSGVYNSQADGYFEGSGAVLSASMNDDDEARTDAGAAAVVKAAQAPAAADNTANEVDGLPAPIHVPDVAILGGQSAAIAQQPNRSTSVSGGGGGASSRCDNTSLFTNNSSDFHGEVSTGNYDYTVFNRLPRGGTERASAPVSTPDAANVQTSTLTPAAGKRPGENDLAGRLSTFVRGAVAAATEKTSALRRKTGDDIAGGEGGNAELRRANDLALSQWRYVAMVAKKVAEKKTLVRASRVRQQRVSSVLEAGAWSALPMSRVEDAAALYPVREDSVVFDAKASADSGTDSDVDDNDVSVYDEDGNPLLIPNMSDLWDDCRTSKGSDDGLVAGDADVRDSGMVADQTAQDFEDMFHTTRSSTASSRESSTASAGDANVARPTAPPREDTAPQPTAPPPRTTFHPPSSADWRRGQYDYQNAGIHNGGAHMRYQRQPDPRAQEQMRRHQLMQQQRHQLLLQQQRQQQKHPLPPPPPPRNHEPPTRPTASRTELHCKAKLPWPQPDIHNGPPVYTGQSTFVDFTALTGVRLSDAPRVKSPSWRALRVADEKEKAARSHRR</sequence>
<feature type="compositionally biased region" description="Basic and acidic residues" evidence="1">
    <location>
        <begin position="729"/>
        <end position="740"/>
    </location>
</feature>
<evidence type="ECO:0000313" key="3">
    <source>
        <dbReference type="Proteomes" id="UP001430356"/>
    </source>
</evidence>
<proteinExistence type="predicted"/>
<gene>
    <name evidence="2" type="ORF">NESM_000460000</name>
</gene>
<dbReference type="AlphaFoldDB" id="A0AAW0EQY2"/>